<keyword evidence="3" id="KW-1185">Reference proteome</keyword>
<proteinExistence type="predicted"/>
<evidence type="ECO:0000256" key="1">
    <source>
        <dbReference type="SAM" id="MobiDB-lite"/>
    </source>
</evidence>
<protein>
    <submittedName>
        <fullName evidence="2">Uncharacterized protein</fullName>
    </submittedName>
</protein>
<comment type="caution">
    <text evidence="2">The sequence shown here is derived from an EMBL/GenBank/DDBJ whole genome shotgun (WGS) entry which is preliminary data.</text>
</comment>
<accession>A0A4C1X9S3</accession>
<name>A0A4C1X9S3_EUMVA</name>
<organism evidence="2 3">
    <name type="scientific">Eumeta variegata</name>
    <name type="common">Bagworm moth</name>
    <name type="synonym">Eumeta japonica</name>
    <dbReference type="NCBI Taxonomy" id="151549"/>
    <lineage>
        <taxon>Eukaryota</taxon>
        <taxon>Metazoa</taxon>
        <taxon>Ecdysozoa</taxon>
        <taxon>Arthropoda</taxon>
        <taxon>Hexapoda</taxon>
        <taxon>Insecta</taxon>
        <taxon>Pterygota</taxon>
        <taxon>Neoptera</taxon>
        <taxon>Endopterygota</taxon>
        <taxon>Lepidoptera</taxon>
        <taxon>Glossata</taxon>
        <taxon>Ditrysia</taxon>
        <taxon>Tineoidea</taxon>
        <taxon>Psychidae</taxon>
        <taxon>Oiketicinae</taxon>
        <taxon>Eumeta</taxon>
    </lineage>
</organism>
<dbReference type="EMBL" id="BGZK01000752">
    <property type="protein sequence ID" value="GBP59104.1"/>
    <property type="molecule type" value="Genomic_DNA"/>
</dbReference>
<reference evidence="2 3" key="1">
    <citation type="journal article" date="2019" name="Commun. Biol.">
        <title>The bagworm genome reveals a unique fibroin gene that provides high tensile strength.</title>
        <authorList>
            <person name="Kono N."/>
            <person name="Nakamura H."/>
            <person name="Ohtoshi R."/>
            <person name="Tomita M."/>
            <person name="Numata K."/>
            <person name="Arakawa K."/>
        </authorList>
    </citation>
    <scope>NUCLEOTIDE SEQUENCE [LARGE SCALE GENOMIC DNA]</scope>
</reference>
<gene>
    <name evidence="2" type="ORF">EVAR_48080_1</name>
</gene>
<dbReference type="AlphaFoldDB" id="A0A4C1X9S3"/>
<sequence length="87" mass="9987">MGFSNVDRSSLDLDHAPSSLSAAHRVRRRRKRAMELRRGSLKKGAQVTRPRDVTDSNQYIGRRRRPAPGARPPPATPRETIKEDEWR</sequence>
<evidence type="ECO:0000313" key="2">
    <source>
        <dbReference type="EMBL" id="GBP59104.1"/>
    </source>
</evidence>
<feature type="region of interest" description="Disordered" evidence="1">
    <location>
        <begin position="1"/>
        <end position="87"/>
    </location>
</feature>
<dbReference type="Proteomes" id="UP000299102">
    <property type="component" value="Unassembled WGS sequence"/>
</dbReference>
<evidence type="ECO:0000313" key="3">
    <source>
        <dbReference type="Proteomes" id="UP000299102"/>
    </source>
</evidence>